<dbReference type="OrthoDB" id="9805147at2"/>
<name>A0A1M5YMV2_9BACT</name>
<sequence>MAKQRFGEYLVTKKILTRDAVSALLDEQRVVREELGQLAVRRGYLEEPELVQHLSTFMGIPLFNPEPLTVDPAVTGKVPKKLALKLGIFPAGVGGSGELVCACAAPVPSVALQSVGRLVNRPVVLQLVSRGRLRKLQSEQYSRQFDTSIRLSAFASDQEDLHQITELLEKLLLRAINMEASDIHIEPTRGDLVVRMRIDGVMIISESLPLHLAEKVISRVKVLSQLDIAEKRMPQDGAFFFKPQRLDVDIEGVNIRTSTLPVVYGEKAVMRILPAHDSAAYLDELGMQQDTLAQFRKLVAMPYGIVLVTGPTGSGKSTTLYAVLRAIRSEAVNLTTLEDPVEMKMDGINQTQINPGPKISFAGALRSILRQDPDIIMVGEIRDGDTVKVSLQAAITGHLVLSTLHTNDAPSSFTRLVDMGAEPFLVASSLRGVLAQRLVRRVCSQCGEEQQISASELRMLRLPEDRPFPVRRGRGCEVCGHKGYRGRTGIFELLVMDDQVAAMVASREAAERVRRYAVERGEFRTLREDGIMQIRQGVTTPEEVVRVTMG</sequence>
<dbReference type="STRING" id="1121409.SAMN02745124_04228"/>
<dbReference type="EMBL" id="FQXS01000044">
    <property type="protein sequence ID" value="SHI13270.1"/>
    <property type="molecule type" value="Genomic_DNA"/>
</dbReference>
<dbReference type="InterPro" id="IPR007831">
    <property type="entry name" value="T2SS_GspE_N"/>
</dbReference>
<gene>
    <name evidence="5" type="ORF">SAMN02745124_04228</name>
</gene>
<dbReference type="FunFam" id="3.40.50.300:FF:000398">
    <property type="entry name" value="Type IV pilus assembly ATPase PilB"/>
    <property type="match status" value="1"/>
</dbReference>
<evidence type="ECO:0000256" key="2">
    <source>
        <dbReference type="ARBA" id="ARBA00022741"/>
    </source>
</evidence>
<dbReference type="InterPro" id="IPR027417">
    <property type="entry name" value="P-loop_NTPase"/>
</dbReference>
<keyword evidence="2" id="KW-0547">Nucleotide-binding</keyword>
<dbReference type="Gene3D" id="3.40.50.300">
    <property type="entry name" value="P-loop containing nucleotide triphosphate hydrolases"/>
    <property type="match status" value="1"/>
</dbReference>
<evidence type="ECO:0000256" key="1">
    <source>
        <dbReference type="ARBA" id="ARBA00006611"/>
    </source>
</evidence>
<dbReference type="SUPFAM" id="SSF52540">
    <property type="entry name" value="P-loop containing nucleoside triphosphate hydrolases"/>
    <property type="match status" value="1"/>
</dbReference>
<dbReference type="InterPro" id="IPR037257">
    <property type="entry name" value="T2SS_E_N_sf"/>
</dbReference>
<feature type="domain" description="Bacterial type II secretion system protein E" evidence="4">
    <location>
        <begin position="369"/>
        <end position="383"/>
    </location>
</feature>
<dbReference type="Pfam" id="PF05157">
    <property type="entry name" value="MshEN"/>
    <property type="match status" value="1"/>
</dbReference>
<dbReference type="RefSeq" id="WP_073379213.1">
    <property type="nucleotide sequence ID" value="NZ_FQXS01000044.1"/>
</dbReference>
<dbReference type="PROSITE" id="PS00662">
    <property type="entry name" value="T2SP_E"/>
    <property type="match status" value="1"/>
</dbReference>
<dbReference type="Proteomes" id="UP000184139">
    <property type="component" value="Unassembled WGS sequence"/>
</dbReference>
<evidence type="ECO:0000313" key="6">
    <source>
        <dbReference type="Proteomes" id="UP000184139"/>
    </source>
</evidence>
<accession>A0A1M5YMV2</accession>
<dbReference type="SUPFAM" id="SSF160246">
    <property type="entry name" value="EspE N-terminal domain-like"/>
    <property type="match status" value="1"/>
</dbReference>
<reference evidence="5 6" key="1">
    <citation type="submission" date="2016-11" db="EMBL/GenBank/DDBJ databases">
        <authorList>
            <person name="Jaros S."/>
            <person name="Januszkiewicz K."/>
            <person name="Wedrychowicz H."/>
        </authorList>
    </citation>
    <scope>NUCLEOTIDE SEQUENCE [LARGE SCALE GENOMIC DNA]</scope>
    <source>
        <strain evidence="5 6">DSM 9705</strain>
    </source>
</reference>
<dbReference type="CDD" id="cd01129">
    <property type="entry name" value="PulE-GspE-like"/>
    <property type="match status" value="1"/>
</dbReference>
<dbReference type="PANTHER" id="PTHR30258">
    <property type="entry name" value="TYPE II SECRETION SYSTEM PROTEIN GSPE-RELATED"/>
    <property type="match status" value="1"/>
</dbReference>
<dbReference type="SMART" id="SM00382">
    <property type="entry name" value="AAA"/>
    <property type="match status" value="1"/>
</dbReference>
<keyword evidence="6" id="KW-1185">Reference proteome</keyword>
<proteinExistence type="inferred from homology"/>
<dbReference type="GO" id="GO:0005886">
    <property type="term" value="C:plasma membrane"/>
    <property type="evidence" value="ECO:0007669"/>
    <property type="project" value="TreeGrafter"/>
</dbReference>
<organism evidence="5 6">
    <name type="scientific">Desulfofustis glycolicus DSM 9705</name>
    <dbReference type="NCBI Taxonomy" id="1121409"/>
    <lineage>
        <taxon>Bacteria</taxon>
        <taxon>Pseudomonadati</taxon>
        <taxon>Thermodesulfobacteriota</taxon>
        <taxon>Desulfobulbia</taxon>
        <taxon>Desulfobulbales</taxon>
        <taxon>Desulfocapsaceae</taxon>
        <taxon>Desulfofustis</taxon>
    </lineage>
</organism>
<dbReference type="PANTHER" id="PTHR30258:SF2">
    <property type="entry name" value="COMG OPERON PROTEIN 1"/>
    <property type="match status" value="1"/>
</dbReference>
<dbReference type="AlphaFoldDB" id="A0A1M5YMV2"/>
<comment type="similarity">
    <text evidence="1">Belongs to the GSP E family.</text>
</comment>
<dbReference type="InterPro" id="IPR001482">
    <property type="entry name" value="T2SS/T4SS_dom"/>
</dbReference>
<keyword evidence="3" id="KW-0067">ATP-binding</keyword>
<protein>
    <submittedName>
        <fullName evidence="5">Type IV pilus assembly protein PilB</fullName>
    </submittedName>
</protein>
<dbReference type="InterPro" id="IPR003593">
    <property type="entry name" value="AAA+_ATPase"/>
</dbReference>
<evidence type="ECO:0000256" key="3">
    <source>
        <dbReference type="ARBA" id="ARBA00022840"/>
    </source>
</evidence>
<dbReference type="GO" id="GO:0005524">
    <property type="term" value="F:ATP binding"/>
    <property type="evidence" value="ECO:0007669"/>
    <property type="project" value="UniProtKB-KW"/>
</dbReference>
<dbReference type="Pfam" id="PF00437">
    <property type="entry name" value="T2SSE"/>
    <property type="match status" value="1"/>
</dbReference>
<evidence type="ECO:0000259" key="4">
    <source>
        <dbReference type="PROSITE" id="PS00662"/>
    </source>
</evidence>
<evidence type="ECO:0000313" key="5">
    <source>
        <dbReference type="EMBL" id="SHI13270.1"/>
    </source>
</evidence>
<dbReference type="Gene3D" id="3.30.450.90">
    <property type="match status" value="1"/>
</dbReference>
<dbReference type="GO" id="GO:0016887">
    <property type="term" value="F:ATP hydrolysis activity"/>
    <property type="evidence" value="ECO:0007669"/>
    <property type="project" value="TreeGrafter"/>
</dbReference>